<proteinExistence type="predicted"/>
<dbReference type="Proteomes" id="UP001589788">
    <property type="component" value="Unassembled WGS sequence"/>
</dbReference>
<keyword evidence="3" id="KW-1185">Reference proteome</keyword>
<dbReference type="EMBL" id="JBHLYQ010000182">
    <property type="protein sequence ID" value="MFC0082896.1"/>
    <property type="molecule type" value="Genomic_DNA"/>
</dbReference>
<name>A0ABV6C5C7_9ACTN</name>
<dbReference type="InterPro" id="IPR025326">
    <property type="entry name" value="DUF4232"/>
</dbReference>
<sequence>GSAGVPSALGSVGASAGGGTPTCPTAELAGHLVGVQGGGGLLEATVALSNTGGQPCGLEGYPGVQFLGSDQNVLSATIVPGGSVPFEAPTPTALVLAPGASVEFNIGLPDSPAPGASTCPSATALRVEPPGDVAALSIPSDLQVCSSGPVHLSALFSPGSPAAATAVPGS</sequence>
<accession>A0ABV6C5C7</accession>
<feature type="non-terminal residue" evidence="2">
    <location>
        <position position="1"/>
    </location>
</feature>
<dbReference type="Pfam" id="PF14016">
    <property type="entry name" value="DUF4232"/>
    <property type="match status" value="1"/>
</dbReference>
<evidence type="ECO:0000259" key="1">
    <source>
        <dbReference type="Pfam" id="PF14016"/>
    </source>
</evidence>
<evidence type="ECO:0000313" key="2">
    <source>
        <dbReference type="EMBL" id="MFC0082896.1"/>
    </source>
</evidence>
<protein>
    <submittedName>
        <fullName evidence="2">DUF4232 domain-containing protein</fullName>
    </submittedName>
</protein>
<gene>
    <name evidence="2" type="ORF">ACFFRE_12225</name>
</gene>
<evidence type="ECO:0000313" key="3">
    <source>
        <dbReference type="Proteomes" id="UP001589788"/>
    </source>
</evidence>
<comment type="caution">
    <text evidence="2">The sequence shown here is derived from an EMBL/GenBank/DDBJ whole genome shotgun (WGS) entry which is preliminary data.</text>
</comment>
<reference evidence="2 3" key="1">
    <citation type="submission" date="2024-09" db="EMBL/GenBank/DDBJ databases">
        <authorList>
            <person name="Sun Q."/>
            <person name="Mori K."/>
        </authorList>
    </citation>
    <scope>NUCLEOTIDE SEQUENCE [LARGE SCALE GENOMIC DNA]</scope>
    <source>
        <strain evidence="2 3">JCM 15389</strain>
    </source>
</reference>
<feature type="domain" description="DUF4232" evidence="1">
    <location>
        <begin position="23"/>
        <end position="141"/>
    </location>
</feature>
<dbReference type="RefSeq" id="WP_377790586.1">
    <property type="nucleotide sequence ID" value="NZ_JBHLYQ010000182.1"/>
</dbReference>
<organism evidence="2 3">
    <name type="scientific">Aciditerrimonas ferrireducens</name>
    <dbReference type="NCBI Taxonomy" id="667306"/>
    <lineage>
        <taxon>Bacteria</taxon>
        <taxon>Bacillati</taxon>
        <taxon>Actinomycetota</taxon>
        <taxon>Acidimicrobiia</taxon>
        <taxon>Acidimicrobiales</taxon>
        <taxon>Acidimicrobiaceae</taxon>
        <taxon>Aciditerrimonas</taxon>
    </lineage>
</organism>